<dbReference type="OrthoDB" id="2437344at2759"/>
<protein>
    <submittedName>
        <fullName evidence="2">Uncharacterized protein</fullName>
    </submittedName>
</protein>
<keyword evidence="3" id="KW-1185">Reference proteome</keyword>
<comment type="caution">
    <text evidence="2">The sequence shown here is derived from an EMBL/GenBank/DDBJ whole genome shotgun (WGS) entry which is preliminary data.</text>
</comment>
<proteinExistence type="predicted"/>
<name>A0A397IT33_9GLOM</name>
<gene>
    <name evidence="2" type="ORF">Glove_187g60</name>
</gene>
<feature type="compositionally biased region" description="Polar residues" evidence="1">
    <location>
        <begin position="385"/>
        <end position="398"/>
    </location>
</feature>
<organism evidence="2 3">
    <name type="scientific">Diversispora epigaea</name>
    <dbReference type="NCBI Taxonomy" id="1348612"/>
    <lineage>
        <taxon>Eukaryota</taxon>
        <taxon>Fungi</taxon>
        <taxon>Fungi incertae sedis</taxon>
        <taxon>Mucoromycota</taxon>
        <taxon>Glomeromycotina</taxon>
        <taxon>Glomeromycetes</taxon>
        <taxon>Diversisporales</taxon>
        <taxon>Diversisporaceae</taxon>
        <taxon>Diversispora</taxon>
    </lineage>
</organism>
<evidence type="ECO:0000313" key="3">
    <source>
        <dbReference type="Proteomes" id="UP000266861"/>
    </source>
</evidence>
<evidence type="ECO:0000256" key="1">
    <source>
        <dbReference type="SAM" id="MobiDB-lite"/>
    </source>
</evidence>
<evidence type="ECO:0000313" key="2">
    <source>
        <dbReference type="EMBL" id="RHZ76926.1"/>
    </source>
</evidence>
<sequence length="417" mass="48539">MHIWPVHNNRSRDTTRVNKMRPCYIHISKERSPVSKHRTTWFSFSFEVKIAHAIKRYIRVGYNLDDGKKIETAIKNISGTSVAHLEPKRDYISVKTLPGITKLFYFEWPINGSHAGNILARELPNVGEWKHYTPSDILKLTEEPLHKPTPEVSEYTKSNSEWNYPLVRIQGIEEIKNIKIYAIDTNEKFPLEIGWALKSNYKYGQRGKGKRITKKVRTYLEGFFLAGNMNKTDRMSAKDMLNELKKIAEEGIEEIKNIKIYAIDTNEKFPLEIGWALKSNYKYGQRGKGKRITKKVRTYLEGFFLAGNMNKTDRMSAKDMLNELKKIAEEGEIQSEEIPEIKTIEGWITRYSASLRKESAEQRISNNNKSHANSNVLRELDENQEIVNVSNTQNSNKTTYRRKKENKCNDKNKQQKN</sequence>
<feature type="region of interest" description="Disordered" evidence="1">
    <location>
        <begin position="379"/>
        <end position="417"/>
    </location>
</feature>
<reference evidence="2 3" key="1">
    <citation type="submission" date="2018-08" db="EMBL/GenBank/DDBJ databases">
        <title>Genome and evolution of the arbuscular mycorrhizal fungus Diversispora epigaea (formerly Glomus versiforme) and its bacterial endosymbionts.</title>
        <authorList>
            <person name="Sun X."/>
            <person name="Fei Z."/>
            <person name="Harrison M."/>
        </authorList>
    </citation>
    <scope>NUCLEOTIDE SEQUENCE [LARGE SCALE GENOMIC DNA]</scope>
    <source>
        <strain evidence="2 3">IT104</strain>
    </source>
</reference>
<dbReference type="AlphaFoldDB" id="A0A397IT33"/>
<accession>A0A397IT33</accession>
<dbReference type="EMBL" id="PQFF01000177">
    <property type="protein sequence ID" value="RHZ76926.1"/>
    <property type="molecule type" value="Genomic_DNA"/>
</dbReference>
<feature type="compositionally biased region" description="Basic and acidic residues" evidence="1">
    <location>
        <begin position="406"/>
        <end position="417"/>
    </location>
</feature>
<dbReference type="Proteomes" id="UP000266861">
    <property type="component" value="Unassembled WGS sequence"/>
</dbReference>